<dbReference type="PANTHER" id="PTHR10758:SF1">
    <property type="entry name" value="COP9 SIGNALOSOME COMPLEX SUBUNIT 3"/>
    <property type="match status" value="1"/>
</dbReference>
<dbReference type="AlphaFoldDB" id="A0A7S0F2X9"/>
<dbReference type="GO" id="GO:0006511">
    <property type="term" value="P:ubiquitin-dependent protein catabolic process"/>
    <property type="evidence" value="ECO:0007669"/>
    <property type="project" value="TreeGrafter"/>
</dbReference>
<evidence type="ECO:0000259" key="8">
    <source>
        <dbReference type="PROSITE" id="PS50250"/>
    </source>
</evidence>
<dbReference type="PROSITE" id="PS50250">
    <property type="entry name" value="PCI"/>
    <property type="match status" value="1"/>
</dbReference>
<evidence type="ECO:0000256" key="3">
    <source>
        <dbReference type="ARBA" id="ARBA00007084"/>
    </source>
</evidence>
<dbReference type="GO" id="GO:0005737">
    <property type="term" value="C:cytoplasm"/>
    <property type="evidence" value="ECO:0007669"/>
    <property type="project" value="UniProtKB-SubCell"/>
</dbReference>
<evidence type="ECO:0000256" key="6">
    <source>
        <dbReference type="ARBA" id="ARBA00022790"/>
    </source>
</evidence>
<dbReference type="Gene3D" id="1.25.40.570">
    <property type="match status" value="1"/>
</dbReference>
<dbReference type="EMBL" id="HBEO01028481">
    <property type="protein sequence ID" value="CAD8500357.1"/>
    <property type="molecule type" value="Transcribed_RNA"/>
</dbReference>
<organism evidence="9">
    <name type="scientific">Hanusia phi</name>
    <dbReference type="NCBI Taxonomy" id="3032"/>
    <lineage>
        <taxon>Eukaryota</taxon>
        <taxon>Cryptophyceae</taxon>
        <taxon>Pyrenomonadales</taxon>
        <taxon>Geminigeraceae</taxon>
        <taxon>Hanusia</taxon>
    </lineage>
</organism>
<dbReference type="InterPro" id="IPR036390">
    <property type="entry name" value="WH_DNA-bd_sf"/>
</dbReference>
<dbReference type="InterPro" id="IPR050756">
    <property type="entry name" value="CSN3"/>
</dbReference>
<comment type="subcellular location">
    <subcellularLocation>
        <location evidence="2">Cytoplasm</location>
    </subcellularLocation>
    <subcellularLocation>
        <location evidence="1">Nucleus</location>
    </subcellularLocation>
</comment>
<evidence type="ECO:0000256" key="5">
    <source>
        <dbReference type="ARBA" id="ARBA00022490"/>
    </source>
</evidence>
<keyword evidence="6" id="KW-0736">Signalosome</keyword>
<accession>A0A7S0F2X9</accession>
<keyword evidence="7" id="KW-0539">Nucleus</keyword>
<evidence type="ECO:0000256" key="4">
    <source>
        <dbReference type="ARBA" id="ARBA00014878"/>
    </source>
</evidence>
<comment type="similarity">
    <text evidence="3">Belongs to the CSN3 family.</text>
</comment>
<dbReference type="InterPro" id="IPR000717">
    <property type="entry name" value="PCI_dom"/>
</dbReference>
<reference evidence="9" key="1">
    <citation type="submission" date="2021-01" db="EMBL/GenBank/DDBJ databases">
        <authorList>
            <person name="Corre E."/>
            <person name="Pelletier E."/>
            <person name="Niang G."/>
            <person name="Scheremetjew M."/>
            <person name="Finn R."/>
            <person name="Kale V."/>
            <person name="Holt S."/>
            <person name="Cochrane G."/>
            <person name="Meng A."/>
            <person name="Brown T."/>
            <person name="Cohen L."/>
        </authorList>
    </citation>
    <scope>NUCLEOTIDE SEQUENCE</scope>
    <source>
        <strain evidence="9">CCMP325</strain>
    </source>
</reference>
<dbReference type="SUPFAM" id="SSF46785">
    <property type="entry name" value="Winged helix' DNA-binding domain"/>
    <property type="match status" value="1"/>
</dbReference>
<dbReference type="PANTHER" id="PTHR10758">
    <property type="entry name" value="26S PROTEASOME NON-ATPASE REGULATORY SUBUNIT 3/COP9 SIGNALOSOME COMPLEX SUBUNIT 3"/>
    <property type="match status" value="1"/>
</dbReference>
<sequence>MEGIIHRIQGLSSKQDDWRSLVQQLDNNVDLLCQNRLAIDELYAQLNPESHAIGCVYLLYCKTKESEQCRSEEILIQQVRDLCMFGDSEQLKIVRSKFCDVCRVFTEICRQSASRAMFGINPLCIAISKVRPSPEHLTSVHADMLQLCLVGKVFKPAMSVVSQRLLYVTKDCVQPRDFLLYYYYGGMIQTALKDYNKALDMFQLAFTMPCHALNEILVETYKKYVLVSLIVHGEVQPLPKYSANIVQRLIKSCCSEYNEIANACSANKLDELRNCVEKHKNLLTKNQNLGLAMQVIDSGSSRSIQRLTETFVTLSLTDIAQEVKLPDAESARSQVLRMIERGQIVATIDEEKGMVSFDTEPDKATSQQLLLRLSKQIQVAMELNEKLRQADEEISANAAYLSKVSNQERQLRWGDSEWAATGAEEMMDVGEKPAGFNFGRPS</sequence>
<dbReference type="Pfam" id="PF01399">
    <property type="entry name" value="PCI"/>
    <property type="match status" value="1"/>
</dbReference>
<evidence type="ECO:0000256" key="1">
    <source>
        <dbReference type="ARBA" id="ARBA00004123"/>
    </source>
</evidence>
<name>A0A7S0F2X9_9CRYP</name>
<evidence type="ECO:0000256" key="2">
    <source>
        <dbReference type="ARBA" id="ARBA00004496"/>
    </source>
</evidence>
<keyword evidence="5" id="KW-0963">Cytoplasm</keyword>
<gene>
    <name evidence="9" type="ORF">HPHI1048_LOCUS19298</name>
</gene>
<proteinExistence type="inferred from homology"/>
<dbReference type="Pfam" id="PF22788">
    <property type="entry name" value="COP9_hel_rpt"/>
    <property type="match status" value="1"/>
</dbReference>
<dbReference type="InterPro" id="IPR055089">
    <property type="entry name" value="COP9_N"/>
</dbReference>
<evidence type="ECO:0000256" key="7">
    <source>
        <dbReference type="ARBA" id="ARBA00023242"/>
    </source>
</evidence>
<feature type="domain" description="PCI" evidence="8">
    <location>
        <begin position="194"/>
        <end position="362"/>
    </location>
</feature>
<protein>
    <recommendedName>
        <fullName evidence="4">COP9 signalosome complex subunit 3</fullName>
    </recommendedName>
</protein>
<dbReference type="GO" id="GO:0008180">
    <property type="term" value="C:COP9 signalosome"/>
    <property type="evidence" value="ECO:0007669"/>
    <property type="project" value="UniProtKB-KW"/>
</dbReference>
<dbReference type="SMART" id="SM00088">
    <property type="entry name" value="PINT"/>
    <property type="match status" value="1"/>
</dbReference>
<evidence type="ECO:0000313" key="9">
    <source>
        <dbReference type="EMBL" id="CAD8500357.1"/>
    </source>
</evidence>